<feature type="compositionally biased region" description="Basic and acidic residues" evidence="1">
    <location>
        <begin position="206"/>
        <end position="215"/>
    </location>
</feature>
<name>A0A0C3CWC2_HEBCY</name>
<proteinExistence type="predicted"/>
<gene>
    <name evidence="2" type="ORF">M413DRAFT_439827</name>
</gene>
<dbReference type="STRING" id="686832.A0A0C3CWC2"/>
<dbReference type="AlphaFoldDB" id="A0A0C3CWC2"/>
<accession>A0A0C3CWC2</accession>
<dbReference type="HOGENOM" id="CLU_093219_0_0_1"/>
<evidence type="ECO:0000313" key="2">
    <source>
        <dbReference type="EMBL" id="KIM48116.1"/>
    </source>
</evidence>
<feature type="compositionally biased region" description="Basic and acidic residues" evidence="1">
    <location>
        <begin position="240"/>
        <end position="249"/>
    </location>
</feature>
<reference evidence="2 3" key="1">
    <citation type="submission" date="2014-04" db="EMBL/GenBank/DDBJ databases">
        <authorList>
            <consortium name="DOE Joint Genome Institute"/>
            <person name="Kuo A."/>
            <person name="Gay G."/>
            <person name="Dore J."/>
            <person name="Kohler A."/>
            <person name="Nagy L.G."/>
            <person name="Floudas D."/>
            <person name="Copeland A."/>
            <person name="Barry K.W."/>
            <person name="Cichocki N."/>
            <person name="Veneault-Fourrey C."/>
            <person name="LaButti K."/>
            <person name="Lindquist E.A."/>
            <person name="Lipzen A."/>
            <person name="Lundell T."/>
            <person name="Morin E."/>
            <person name="Murat C."/>
            <person name="Sun H."/>
            <person name="Tunlid A."/>
            <person name="Henrissat B."/>
            <person name="Grigoriev I.V."/>
            <person name="Hibbett D.S."/>
            <person name="Martin F."/>
            <person name="Nordberg H.P."/>
            <person name="Cantor M.N."/>
            <person name="Hua S.X."/>
        </authorList>
    </citation>
    <scope>NUCLEOTIDE SEQUENCE [LARGE SCALE GENOMIC DNA]</scope>
    <source>
        <strain evidence="3">h7</strain>
    </source>
</reference>
<feature type="compositionally biased region" description="Basic and acidic residues" evidence="1">
    <location>
        <begin position="175"/>
        <end position="189"/>
    </location>
</feature>
<feature type="region of interest" description="Disordered" evidence="1">
    <location>
        <begin position="149"/>
        <end position="249"/>
    </location>
</feature>
<dbReference type="EMBL" id="KN831769">
    <property type="protein sequence ID" value="KIM48116.1"/>
    <property type="molecule type" value="Genomic_DNA"/>
</dbReference>
<reference evidence="3" key="2">
    <citation type="submission" date="2015-01" db="EMBL/GenBank/DDBJ databases">
        <title>Evolutionary Origins and Diversification of the Mycorrhizal Mutualists.</title>
        <authorList>
            <consortium name="DOE Joint Genome Institute"/>
            <consortium name="Mycorrhizal Genomics Consortium"/>
            <person name="Kohler A."/>
            <person name="Kuo A."/>
            <person name="Nagy L.G."/>
            <person name="Floudas D."/>
            <person name="Copeland A."/>
            <person name="Barry K.W."/>
            <person name="Cichocki N."/>
            <person name="Veneault-Fourrey C."/>
            <person name="LaButti K."/>
            <person name="Lindquist E.A."/>
            <person name="Lipzen A."/>
            <person name="Lundell T."/>
            <person name="Morin E."/>
            <person name="Murat C."/>
            <person name="Riley R."/>
            <person name="Ohm R."/>
            <person name="Sun H."/>
            <person name="Tunlid A."/>
            <person name="Henrissat B."/>
            <person name="Grigoriev I.V."/>
            <person name="Hibbett D.S."/>
            <person name="Martin F."/>
        </authorList>
    </citation>
    <scope>NUCLEOTIDE SEQUENCE [LARGE SCALE GENOMIC DNA]</scope>
    <source>
        <strain evidence="3">h7</strain>
    </source>
</reference>
<evidence type="ECO:0000313" key="3">
    <source>
        <dbReference type="Proteomes" id="UP000053424"/>
    </source>
</evidence>
<organism evidence="2 3">
    <name type="scientific">Hebeloma cylindrosporum</name>
    <dbReference type="NCBI Taxonomy" id="76867"/>
    <lineage>
        <taxon>Eukaryota</taxon>
        <taxon>Fungi</taxon>
        <taxon>Dikarya</taxon>
        <taxon>Basidiomycota</taxon>
        <taxon>Agaricomycotina</taxon>
        <taxon>Agaricomycetes</taxon>
        <taxon>Agaricomycetidae</taxon>
        <taxon>Agaricales</taxon>
        <taxon>Agaricineae</taxon>
        <taxon>Hymenogastraceae</taxon>
        <taxon>Hebeloma</taxon>
    </lineage>
</organism>
<evidence type="ECO:0008006" key="4">
    <source>
        <dbReference type="Google" id="ProtNLM"/>
    </source>
</evidence>
<keyword evidence="3" id="KW-1185">Reference proteome</keyword>
<evidence type="ECO:0000256" key="1">
    <source>
        <dbReference type="SAM" id="MobiDB-lite"/>
    </source>
</evidence>
<protein>
    <recommendedName>
        <fullName evidence="4">OCIA domain-containing protein</fullName>
    </recommendedName>
</protein>
<dbReference type="OrthoDB" id="3201807at2759"/>
<dbReference type="Proteomes" id="UP000053424">
    <property type="component" value="Unassembled WGS sequence"/>
</dbReference>
<feature type="compositionally biased region" description="Polar residues" evidence="1">
    <location>
        <begin position="192"/>
        <end position="205"/>
    </location>
</feature>
<sequence length="249" mass="27819">MDGSRPTNKNNAHVVHYNVRWMDSVFKSRDTTEALLSPQREAGNLTSHDYDASLNFLPGYHRYYPGLGLLVATALVFRFRNPKWTPLKFHAVNVTAGLGGFAFGRLAVISAHYKYFCSIENPGGFGKAMENIQSEVGAPKLGLVMSRAYQPSSDDNQTPDDGLQLILPSSNSESSKPKPSDKERSKWEQIRAANNRTARNSSWDSLRQKHERETVNPRSEGADNPENSDVDQYAANSPDGKFDGKFHRK</sequence>